<protein>
    <submittedName>
        <fullName evidence="3">Uncharacterized protein</fullName>
    </submittedName>
</protein>
<dbReference type="EMBL" id="VDMA02000004">
    <property type="protein sequence ID" value="KAB8186008.1"/>
    <property type="molecule type" value="Genomic_DNA"/>
</dbReference>
<proteinExistence type="predicted"/>
<gene>
    <name evidence="3" type="ORF">FH610_009665</name>
</gene>
<dbReference type="AlphaFoldDB" id="A0A5N6BZT0"/>
<feature type="region of interest" description="Disordered" evidence="1">
    <location>
        <begin position="86"/>
        <end position="111"/>
    </location>
</feature>
<accession>A0A5N6BZT0</accession>
<feature type="transmembrane region" description="Helical" evidence="2">
    <location>
        <begin position="43"/>
        <end position="62"/>
    </location>
</feature>
<dbReference type="Proteomes" id="UP000313066">
    <property type="component" value="Unassembled WGS sequence"/>
</dbReference>
<evidence type="ECO:0000313" key="4">
    <source>
        <dbReference type="Proteomes" id="UP000313066"/>
    </source>
</evidence>
<reference evidence="3 4" key="1">
    <citation type="submission" date="2019-10" db="EMBL/GenBank/DDBJ databases">
        <title>Nonomuraea sp. nov., isolated from Phyllanthus amarus.</title>
        <authorList>
            <person name="Klykleung N."/>
            <person name="Tanasupawat S."/>
        </authorList>
    </citation>
    <scope>NUCLEOTIDE SEQUENCE [LARGE SCALE GENOMIC DNA]</scope>
    <source>
        <strain evidence="3 4">CR1-09</strain>
    </source>
</reference>
<keyword evidence="2" id="KW-0472">Membrane</keyword>
<evidence type="ECO:0000256" key="2">
    <source>
        <dbReference type="SAM" id="Phobius"/>
    </source>
</evidence>
<evidence type="ECO:0000313" key="3">
    <source>
        <dbReference type="EMBL" id="KAB8186008.1"/>
    </source>
</evidence>
<feature type="compositionally biased region" description="Acidic residues" evidence="1">
    <location>
        <begin position="100"/>
        <end position="111"/>
    </location>
</feature>
<comment type="caution">
    <text evidence="3">The sequence shown here is derived from an EMBL/GenBank/DDBJ whole genome shotgun (WGS) entry which is preliminary data.</text>
</comment>
<sequence>MGNLGKYQDIVTAAKQAGGVDKLIQVIEEAAVVTASPKIFRKGAGAGVLGTLVAGGVVAVAVKRYLGDKKAREALVNEAKEQLKTKVEESMKSDGANLENGEDESDSNGGK</sequence>
<dbReference type="RefSeq" id="WP_139573958.1">
    <property type="nucleotide sequence ID" value="NZ_VDMA02000004.1"/>
</dbReference>
<evidence type="ECO:0000256" key="1">
    <source>
        <dbReference type="SAM" id="MobiDB-lite"/>
    </source>
</evidence>
<organism evidence="3 4">
    <name type="scientific">Microbispora catharanthi</name>
    <dbReference type="NCBI Taxonomy" id="1712871"/>
    <lineage>
        <taxon>Bacteria</taxon>
        <taxon>Bacillati</taxon>
        <taxon>Actinomycetota</taxon>
        <taxon>Actinomycetes</taxon>
        <taxon>Streptosporangiales</taxon>
        <taxon>Streptosporangiaceae</taxon>
        <taxon>Microbispora</taxon>
    </lineage>
</organism>
<keyword evidence="2" id="KW-0812">Transmembrane</keyword>
<keyword evidence="4" id="KW-1185">Reference proteome</keyword>
<keyword evidence="2" id="KW-1133">Transmembrane helix</keyword>
<name>A0A5N6BZT0_9ACTN</name>